<sequence length="486" mass="55355">MMRIFQEAKYSQLVDEENQILSNTDNLEDNEPKTKKSCFNSELLSKMIFYTLIFGVLAVLIHSIVKLCFGHFPELEVISKSLLRFTMNNGTHIFTPTVILISLDGFRPDYLSTNSTPNMEKFATKAPYMIPSFPSITFPNHYTLVTGLYPESHGIVGNSFFDPTLKKTFYYTHPQDSHDSFWWGGEPIWVTAERNNVKAAVHMWPGCETTIKKYKPTYMEPFSKKFTLTQKMDQVLGWLDLPSQDRPGFIGVYVSDVDTAGHNYGPNSDIVKEKVQNVDQMIGYLTEELKSRNLNDIVNVILVSDHGMAQVDNKNVIYLDDYIDTDLIADTHLYPLAGITPKDLSKVQDIYNQLKRKINSTSKWDVYLREEIPDHFHFKNNMRIPPIVGIQESGWAFTTHKEYPDSTQLFHPAGLHGYDNTHPDMRALFIANGPYFNQISGGNVKPLSPFQNLEVYGLLTDILGVEFAPNNGTQLLSQHFKPPVSA</sequence>
<dbReference type="Pfam" id="PF01663">
    <property type="entry name" value="Phosphodiest"/>
    <property type="match status" value="1"/>
</dbReference>
<dbReference type="GO" id="GO:0047429">
    <property type="term" value="F:nucleoside triphosphate diphosphatase activity"/>
    <property type="evidence" value="ECO:0007669"/>
    <property type="project" value="TreeGrafter"/>
</dbReference>
<dbReference type="PANTHER" id="PTHR10151:SF120">
    <property type="entry name" value="BIS(5'-ADENOSYL)-TRIPHOSPHATASE"/>
    <property type="match status" value="1"/>
</dbReference>
<dbReference type="CDD" id="cd16018">
    <property type="entry name" value="Enpp"/>
    <property type="match status" value="1"/>
</dbReference>
<gene>
    <name evidence="2" type="ORF">CONCODRAFT_78219</name>
</gene>
<dbReference type="InterPro" id="IPR017850">
    <property type="entry name" value="Alkaline_phosphatase_core_sf"/>
</dbReference>
<dbReference type="SUPFAM" id="SSF53649">
    <property type="entry name" value="Alkaline phosphatase-like"/>
    <property type="match status" value="1"/>
</dbReference>
<evidence type="ECO:0000313" key="3">
    <source>
        <dbReference type="Proteomes" id="UP000070444"/>
    </source>
</evidence>
<reference evidence="2 3" key="1">
    <citation type="journal article" date="2015" name="Genome Biol. Evol.">
        <title>Phylogenomic analyses indicate that early fungi evolved digesting cell walls of algal ancestors of land plants.</title>
        <authorList>
            <person name="Chang Y."/>
            <person name="Wang S."/>
            <person name="Sekimoto S."/>
            <person name="Aerts A.L."/>
            <person name="Choi C."/>
            <person name="Clum A."/>
            <person name="LaButti K.M."/>
            <person name="Lindquist E.A."/>
            <person name="Yee Ngan C."/>
            <person name="Ohm R.A."/>
            <person name="Salamov A.A."/>
            <person name="Grigoriev I.V."/>
            <person name="Spatafora J.W."/>
            <person name="Berbee M.L."/>
        </authorList>
    </citation>
    <scope>NUCLEOTIDE SEQUENCE [LARGE SCALE GENOMIC DNA]</scope>
    <source>
        <strain evidence="2 3">NRRL 28638</strain>
    </source>
</reference>
<dbReference type="GO" id="GO:0017111">
    <property type="term" value="F:ribonucleoside triphosphate phosphatase activity"/>
    <property type="evidence" value="ECO:0007669"/>
    <property type="project" value="TreeGrafter"/>
</dbReference>
<accession>A0A137P9F7</accession>
<keyword evidence="1" id="KW-0472">Membrane</keyword>
<dbReference type="Gene3D" id="3.40.720.10">
    <property type="entry name" value="Alkaline Phosphatase, subunit A"/>
    <property type="match status" value="1"/>
</dbReference>
<dbReference type="AlphaFoldDB" id="A0A137P9F7"/>
<proteinExistence type="predicted"/>
<keyword evidence="1" id="KW-0812">Transmembrane</keyword>
<dbReference type="PANTHER" id="PTHR10151">
    <property type="entry name" value="ECTONUCLEOTIDE PYROPHOSPHATASE/PHOSPHODIESTERASE"/>
    <property type="match status" value="1"/>
</dbReference>
<dbReference type="OrthoDB" id="415411at2759"/>
<dbReference type="STRING" id="796925.A0A137P9F7"/>
<feature type="transmembrane region" description="Helical" evidence="1">
    <location>
        <begin position="43"/>
        <end position="65"/>
    </location>
</feature>
<dbReference type="OMA" id="DEYVSRD"/>
<evidence type="ECO:0000256" key="1">
    <source>
        <dbReference type="SAM" id="Phobius"/>
    </source>
</evidence>
<keyword evidence="3" id="KW-1185">Reference proteome</keyword>
<evidence type="ECO:0000313" key="2">
    <source>
        <dbReference type="EMBL" id="KXN71647.1"/>
    </source>
</evidence>
<dbReference type="GO" id="GO:0009141">
    <property type="term" value="P:nucleoside triphosphate metabolic process"/>
    <property type="evidence" value="ECO:0007669"/>
    <property type="project" value="TreeGrafter"/>
</dbReference>
<protein>
    <submittedName>
        <fullName evidence="2">Phosphodiest-domain-containing protein</fullName>
    </submittedName>
</protein>
<dbReference type="Proteomes" id="UP000070444">
    <property type="component" value="Unassembled WGS sequence"/>
</dbReference>
<organism evidence="2 3">
    <name type="scientific">Conidiobolus coronatus (strain ATCC 28846 / CBS 209.66 / NRRL 28638)</name>
    <name type="common">Delacroixia coronata</name>
    <dbReference type="NCBI Taxonomy" id="796925"/>
    <lineage>
        <taxon>Eukaryota</taxon>
        <taxon>Fungi</taxon>
        <taxon>Fungi incertae sedis</taxon>
        <taxon>Zoopagomycota</taxon>
        <taxon>Entomophthoromycotina</taxon>
        <taxon>Entomophthoromycetes</taxon>
        <taxon>Entomophthorales</taxon>
        <taxon>Ancylistaceae</taxon>
        <taxon>Conidiobolus</taxon>
    </lineage>
</organism>
<name>A0A137P9F7_CONC2</name>
<dbReference type="EMBL" id="KQ964470">
    <property type="protein sequence ID" value="KXN71647.1"/>
    <property type="molecule type" value="Genomic_DNA"/>
</dbReference>
<dbReference type="Gene3D" id="3.30.1360.180">
    <property type="match status" value="1"/>
</dbReference>
<keyword evidence="1" id="KW-1133">Transmembrane helix</keyword>
<dbReference type="InterPro" id="IPR002591">
    <property type="entry name" value="Phosphodiest/P_Trfase"/>
</dbReference>